<organism evidence="3 4">
    <name type="scientific">Cladophialophora carrionii</name>
    <dbReference type="NCBI Taxonomy" id="86049"/>
    <lineage>
        <taxon>Eukaryota</taxon>
        <taxon>Fungi</taxon>
        <taxon>Dikarya</taxon>
        <taxon>Ascomycota</taxon>
        <taxon>Pezizomycotina</taxon>
        <taxon>Eurotiomycetes</taxon>
        <taxon>Chaetothyriomycetidae</taxon>
        <taxon>Chaetothyriales</taxon>
        <taxon>Herpotrichiellaceae</taxon>
        <taxon>Cladophialophora</taxon>
    </lineage>
</organism>
<evidence type="ECO:0000256" key="1">
    <source>
        <dbReference type="SAM" id="MobiDB-lite"/>
    </source>
</evidence>
<protein>
    <recommendedName>
        <fullName evidence="2">Ams2/SPT21 N-terminal domain-containing protein</fullName>
    </recommendedName>
</protein>
<keyword evidence="4" id="KW-1185">Reference proteome</keyword>
<feature type="domain" description="Ams2/SPT21 N-terminal" evidence="2">
    <location>
        <begin position="9"/>
        <end position="146"/>
    </location>
</feature>
<evidence type="ECO:0000313" key="3">
    <source>
        <dbReference type="EMBL" id="OCT45026.1"/>
    </source>
</evidence>
<feature type="region of interest" description="Disordered" evidence="1">
    <location>
        <begin position="448"/>
        <end position="533"/>
    </location>
</feature>
<reference evidence="4" key="1">
    <citation type="submission" date="2015-07" db="EMBL/GenBank/DDBJ databases">
        <authorList>
            <person name="Teixeira M.M."/>
            <person name="Souza R.C."/>
            <person name="Almeida L.G."/>
            <person name="Vicente V.A."/>
            <person name="de Hoog S."/>
            <person name="Bocca A.L."/>
            <person name="de Almeida S.R."/>
            <person name="Vasconcelos A.T."/>
            <person name="Felipe M.S."/>
        </authorList>
    </citation>
    <scope>NUCLEOTIDE SEQUENCE [LARGE SCALE GENOMIC DNA]</scope>
    <source>
        <strain evidence="4">KSF</strain>
    </source>
</reference>
<dbReference type="eggNOG" id="ENOG502QU3A">
    <property type="taxonomic scope" value="Eukaryota"/>
</dbReference>
<dbReference type="SUPFAM" id="SSF57716">
    <property type="entry name" value="Glucocorticoid receptor-like (DNA-binding domain)"/>
    <property type="match status" value="1"/>
</dbReference>
<feature type="compositionally biased region" description="Polar residues" evidence="1">
    <location>
        <begin position="168"/>
        <end position="185"/>
    </location>
</feature>
<dbReference type="GO" id="GO:0000183">
    <property type="term" value="P:rDNA heterochromatin formation"/>
    <property type="evidence" value="ECO:0007669"/>
    <property type="project" value="TreeGrafter"/>
</dbReference>
<dbReference type="GO" id="GO:0043565">
    <property type="term" value="F:sequence-specific DNA binding"/>
    <property type="evidence" value="ECO:0007669"/>
    <property type="project" value="InterPro"/>
</dbReference>
<gene>
    <name evidence="3" type="ORF">CLCR_05390</name>
</gene>
<sequence>MATSPAEGVSIRTIRLKVLYTFDSEQKDNHLARWPQPLDVQTAFIDEVNQIGVVDLRTCLEAVTTASPELTTFTENDYTIYAYDYSEPDTPLVGQGMLSKTLNGQSPSAEVDGETMVTGRITKNVMGLFSKNAQETLEVKLRLTPVSTFSQARYRSGSVCSQDGIRPQWTNSASSQPLQRSASPMDTTGLETMQRVLSGESAGIGSRPGTPTGSQTCNPAARGQQSRPGSRAGTRQPPRSRRDSFNSGYYSGDEVVDEGPARKRAKTTKVDWPSKSNLNIERQPESLRVAASIASSVRLHRPIAVNPATGLQAGAQGDEPVRPPTPVPATKTAKPRGRPRKHPLPSNLAQGHQIRDSSPAPSLAPQSELLTVPIASPEDTRARSIESTPANLPSSPPVMPDFPQPALTSPALPPVHIGPDHDSGFMSGNLEDMFGEDQLLQFDDFILDKPEDQGGNDSGQEQQSRHQDEQYPSVFEDGNDAEESQVPKTLYNTMPPPLPVASKPLTRAQSYTPAPAQRVSMSSPRLAPAPIPRARQIQEEQRDQLRKIAPAPPMLNSDPAPRTLQRAQTWAPDSDIPMSDAPTGEETKNKTASKKKVGKELTKARLENAIANGQMPPFCDNCGAIETPAWRRAFAKIFNSGWDDVETSLSYGECCFKEPIDHNEDGTVKTFRGFKVEKRAGDGDDWVAITLCNPCGLWFHKQKCPRPATKWQKKDPNAKRKRKRNPPKNPAKANGDPHPKTDDQSPASDDSSPGDSATEAPDAEENEAEAQPTASVNAEEGEPQLPPMPQPFRASSTDLGPRGLPRTRHHTSGREVKSSPTRGHGSEDAPIEVDLTPKPVRRQLFPSPDKMRLCSDPGPQREPTMIKNPLPAFVRRSPRLNKTRDVFAGPTAIVEVAIDGKENVAPAPDIVDDGLADLFEDDSADVELPPPTTPTPKRRSERILLKTPQRQFGAQLSPNAEQLPFLRTPKNGLEHPALAALLGSAQKNVLEMTPISRSIHEALTSDQPMGMKFMPTDYMTLRSGGRKETPKKSISFDFPDLPSLKNSSPTSGNQLADFGMSEMTTGQLTSDMIDPFANSAMPSSPPVGLFGYFDGVEMGESVNAMWDKFLDPNGADPVADSAYPDPEGLAVADTGGHALRRSPRRQKSE</sequence>
<dbReference type="PANTHER" id="PTHR39147">
    <property type="entry name" value="PROTEIN SPT21"/>
    <property type="match status" value="1"/>
</dbReference>
<dbReference type="Gene3D" id="3.30.50.10">
    <property type="entry name" value="Erythroid Transcription Factor GATA-1, subunit A"/>
    <property type="match status" value="1"/>
</dbReference>
<feature type="region of interest" description="Disordered" evidence="1">
    <location>
        <begin position="310"/>
        <end position="430"/>
    </location>
</feature>
<name>A0A1C1C948_9EURO</name>
<dbReference type="AlphaFoldDB" id="A0A1C1C948"/>
<comment type="caution">
    <text evidence="3">The sequence shown here is derived from an EMBL/GenBank/DDBJ whole genome shotgun (WGS) entry which is preliminary data.</text>
</comment>
<dbReference type="InterPro" id="IPR042403">
    <property type="entry name" value="Spt21/Ams2"/>
</dbReference>
<dbReference type="Proteomes" id="UP000094526">
    <property type="component" value="Unassembled WGS sequence"/>
</dbReference>
<dbReference type="GO" id="GO:0008270">
    <property type="term" value="F:zinc ion binding"/>
    <property type="evidence" value="ECO:0007669"/>
    <property type="project" value="InterPro"/>
</dbReference>
<feature type="region of interest" description="Disordered" evidence="1">
    <location>
        <begin position="549"/>
        <end position="599"/>
    </location>
</feature>
<dbReference type="GO" id="GO:0030466">
    <property type="term" value="P:silent mating-type cassette heterochromatin formation"/>
    <property type="evidence" value="ECO:0007669"/>
    <property type="project" value="TreeGrafter"/>
</dbReference>
<accession>A0A1C1C948</accession>
<dbReference type="GO" id="GO:0006357">
    <property type="term" value="P:regulation of transcription by RNA polymerase II"/>
    <property type="evidence" value="ECO:0007669"/>
    <property type="project" value="TreeGrafter"/>
</dbReference>
<feature type="compositionally biased region" description="Low complexity" evidence="1">
    <location>
        <begin position="744"/>
        <end position="760"/>
    </location>
</feature>
<feature type="region of interest" description="Disordered" evidence="1">
    <location>
        <begin position="706"/>
        <end position="869"/>
    </location>
</feature>
<dbReference type="InterPro" id="IPR013088">
    <property type="entry name" value="Znf_NHR/GATA"/>
</dbReference>
<feature type="region of interest" description="Disordered" evidence="1">
    <location>
        <begin position="154"/>
        <end position="185"/>
    </location>
</feature>
<feature type="region of interest" description="Disordered" evidence="1">
    <location>
        <begin position="1111"/>
        <end position="1149"/>
    </location>
</feature>
<dbReference type="VEuPathDB" id="FungiDB:CLCR_05390"/>
<dbReference type="VEuPathDB" id="FungiDB:G647_07699"/>
<feature type="compositionally biased region" description="Pro residues" evidence="1">
    <location>
        <begin position="394"/>
        <end position="403"/>
    </location>
</feature>
<feature type="compositionally biased region" description="Basic residues" evidence="1">
    <location>
        <begin position="1138"/>
        <end position="1149"/>
    </location>
</feature>
<dbReference type="Pfam" id="PF25823">
    <property type="entry name" value="Ams2-SPT21_N"/>
    <property type="match status" value="1"/>
</dbReference>
<feature type="region of interest" description="Disordered" evidence="1">
    <location>
        <begin position="1022"/>
        <end position="1051"/>
    </location>
</feature>
<dbReference type="OrthoDB" id="3199820at2759"/>
<dbReference type="CDD" id="cd00202">
    <property type="entry name" value="ZnF_GATA"/>
    <property type="match status" value="1"/>
</dbReference>
<feature type="compositionally biased region" description="Low complexity" evidence="1">
    <location>
        <begin position="524"/>
        <end position="533"/>
    </location>
</feature>
<feature type="region of interest" description="Disordered" evidence="1">
    <location>
        <begin position="200"/>
        <end position="270"/>
    </location>
</feature>
<dbReference type="PANTHER" id="PTHR39147:SF1">
    <property type="entry name" value="PROTEIN SPT21"/>
    <property type="match status" value="1"/>
</dbReference>
<feature type="compositionally biased region" description="Polar residues" evidence="1">
    <location>
        <begin position="209"/>
        <end position="228"/>
    </location>
</feature>
<dbReference type="InterPro" id="IPR000679">
    <property type="entry name" value="Znf_GATA"/>
</dbReference>
<dbReference type="InterPro" id="IPR057725">
    <property type="entry name" value="Ams2-SPT21_N"/>
</dbReference>
<proteinExistence type="predicted"/>
<feature type="compositionally biased region" description="Basic residues" evidence="1">
    <location>
        <begin position="333"/>
        <end position="343"/>
    </location>
</feature>
<dbReference type="EMBL" id="LGRB01000020">
    <property type="protein sequence ID" value="OCT45026.1"/>
    <property type="molecule type" value="Genomic_DNA"/>
</dbReference>
<evidence type="ECO:0000313" key="4">
    <source>
        <dbReference type="Proteomes" id="UP000094526"/>
    </source>
</evidence>
<evidence type="ECO:0000259" key="2">
    <source>
        <dbReference type="Pfam" id="PF25823"/>
    </source>
</evidence>